<dbReference type="InterPro" id="IPR026843">
    <property type="entry name" value="SbcD_C"/>
</dbReference>
<dbReference type="GO" id="GO:0004519">
    <property type="term" value="F:endonuclease activity"/>
    <property type="evidence" value="ECO:0007669"/>
    <property type="project" value="UniProtKB-KW"/>
</dbReference>
<dbReference type="RefSeq" id="WP_109250099.1">
    <property type="nucleotide sequence ID" value="NZ_QCXQ01000002.1"/>
</dbReference>
<dbReference type="SUPFAM" id="SSF56300">
    <property type="entry name" value="Metallo-dependent phosphatases"/>
    <property type="match status" value="1"/>
</dbReference>
<comment type="similarity">
    <text evidence="1 7">Belongs to the SbcD family.</text>
</comment>
<evidence type="ECO:0000256" key="3">
    <source>
        <dbReference type="ARBA" id="ARBA00013365"/>
    </source>
</evidence>
<evidence type="ECO:0000313" key="10">
    <source>
        <dbReference type="EMBL" id="PWG00152.1"/>
    </source>
</evidence>
<comment type="caution">
    <text evidence="10">The sequence shown here is derived from an EMBL/GenBank/DDBJ whole genome shotgun (WGS) entry which is preliminary data.</text>
</comment>
<evidence type="ECO:0000256" key="6">
    <source>
        <dbReference type="ARBA" id="ARBA00022839"/>
    </source>
</evidence>
<dbReference type="GO" id="GO:0006260">
    <property type="term" value="P:DNA replication"/>
    <property type="evidence" value="ECO:0007669"/>
    <property type="project" value="UniProtKB-KW"/>
</dbReference>
<keyword evidence="6 7" id="KW-0269">Exonuclease</keyword>
<dbReference type="Gene3D" id="3.60.21.10">
    <property type="match status" value="1"/>
</dbReference>
<dbReference type="Proteomes" id="UP000245080">
    <property type="component" value="Unassembled WGS sequence"/>
</dbReference>
<gene>
    <name evidence="7" type="primary">sbcD</name>
    <name evidence="10" type="ORF">DCM90_04250</name>
</gene>
<comment type="function">
    <text evidence="7">SbcCD cleaves DNA hairpin structures. These structures can inhibit DNA replication and are intermediates in certain DNA recombination reactions. The complex acts as a 3'-&gt;5' double strand exonuclease that can open hairpins. It also has a 5' single-strand endonuclease activity.</text>
</comment>
<dbReference type="InterPro" id="IPR004843">
    <property type="entry name" value="Calcineurin-like_PHP"/>
</dbReference>
<proteinExistence type="inferred from homology"/>
<dbReference type="GO" id="GO:0008408">
    <property type="term" value="F:3'-5' exonuclease activity"/>
    <property type="evidence" value="ECO:0007669"/>
    <property type="project" value="InterPro"/>
</dbReference>
<dbReference type="InterPro" id="IPR041796">
    <property type="entry name" value="Mre11_N"/>
</dbReference>
<accession>A0A2V1MZA4</accession>
<evidence type="ECO:0000256" key="7">
    <source>
        <dbReference type="RuleBase" id="RU363069"/>
    </source>
</evidence>
<keyword evidence="5 7" id="KW-0378">Hydrolase</keyword>
<keyword evidence="7" id="KW-0255">Endonuclease</keyword>
<evidence type="ECO:0000256" key="2">
    <source>
        <dbReference type="ARBA" id="ARBA00011322"/>
    </source>
</evidence>
<dbReference type="InterPro" id="IPR050535">
    <property type="entry name" value="DNA_Repair-Maintenance_Comp"/>
</dbReference>
<keyword evidence="4 7" id="KW-0540">Nuclease</keyword>
<name>A0A2V1MZA4_9LACO</name>
<keyword evidence="7" id="KW-0235">DNA replication</keyword>
<evidence type="ECO:0000259" key="8">
    <source>
        <dbReference type="Pfam" id="PF00149"/>
    </source>
</evidence>
<organism evidence="10 11">
    <name type="scientific">Levilactobacillus bambusae</name>
    <dbReference type="NCBI Taxonomy" id="2024736"/>
    <lineage>
        <taxon>Bacteria</taxon>
        <taxon>Bacillati</taxon>
        <taxon>Bacillota</taxon>
        <taxon>Bacilli</taxon>
        <taxon>Lactobacillales</taxon>
        <taxon>Lactobacillaceae</taxon>
        <taxon>Levilactobacillus</taxon>
    </lineage>
</organism>
<reference evidence="10 11" key="1">
    <citation type="journal article" date="2018" name="Int. J. Syst. Evol. Microbiol.">
        <title>Lactobacillus bambusae sp. nov., isolated from a traditional fermented Ma-bamboo shoots of Taiwan.</title>
        <authorList>
            <person name="Wang L.-T."/>
        </authorList>
    </citation>
    <scope>NUCLEOTIDE SEQUENCE [LARGE SCALE GENOMIC DNA]</scope>
    <source>
        <strain evidence="10 11">BS-W1</strain>
    </source>
</reference>
<evidence type="ECO:0000259" key="9">
    <source>
        <dbReference type="Pfam" id="PF12320"/>
    </source>
</evidence>
<dbReference type="PANTHER" id="PTHR30337">
    <property type="entry name" value="COMPONENT OF ATP-DEPENDENT DSDNA EXONUCLEASE"/>
    <property type="match status" value="1"/>
</dbReference>
<comment type="subunit">
    <text evidence="2 7">Heterodimer of SbcC and SbcD.</text>
</comment>
<dbReference type="Pfam" id="PF00149">
    <property type="entry name" value="Metallophos"/>
    <property type="match status" value="1"/>
</dbReference>
<keyword evidence="7" id="KW-0233">DNA recombination</keyword>
<dbReference type="Pfam" id="PF12320">
    <property type="entry name" value="SbcD_C"/>
    <property type="match status" value="1"/>
</dbReference>
<sequence>MRFLHTADWHIGKQLHGFSLLEEQQDAYQQLRQIAQEENVDAMVIAGDLYDRKVPSEDAVNCLNGMLVDLNRQLKMPVLAISGNHDSATRLSTGQEWFSATDFYLNTTIKQSLTPVVMGNTQFFLLPYFEPHQVRETFHDESIRTVQDGMTSILSEMTQRFDADKRHVLVAHFFAAGSTHTDSETLVEVGGLNAIPVDQLSAFDYVALGHLHRKEALNEATVKYSGSPLKFSTSEAEDVKGCWIVDTETNPVTVTFRAITPLHDLVILKNSYDQLMDPNQTFNVRPTDYVAIQLTDSAPIPNVMEDLKRRFPQIIELTRVNPRQLTTPSQTVEQIKQNPTELLSDFYHQVTGEKLSVNQKDWAASALVKAEGELGNATY</sequence>
<evidence type="ECO:0000256" key="4">
    <source>
        <dbReference type="ARBA" id="ARBA00022722"/>
    </source>
</evidence>
<keyword evidence="11" id="KW-1185">Reference proteome</keyword>
<dbReference type="InterPro" id="IPR029052">
    <property type="entry name" value="Metallo-depent_PP-like"/>
</dbReference>
<dbReference type="EMBL" id="QCXQ01000002">
    <property type="protein sequence ID" value="PWG00152.1"/>
    <property type="molecule type" value="Genomic_DNA"/>
</dbReference>
<dbReference type="AlphaFoldDB" id="A0A2V1MZA4"/>
<dbReference type="OrthoDB" id="9773856at2"/>
<dbReference type="GO" id="GO:0006310">
    <property type="term" value="P:DNA recombination"/>
    <property type="evidence" value="ECO:0007669"/>
    <property type="project" value="UniProtKB-KW"/>
</dbReference>
<feature type="domain" description="Calcineurin-like phosphoesterase" evidence="8">
    <location>
        <begin position="1"/>
        <end position="213"/>
    </location>
</feature>
<protein>
    <recommendedName>
        <fullName evidence="3 7">Nuclease SbcCD subunit D</fullName>
    </recommendedName>
</protein>
<evidence type="ECO:0000256" key="1">
    <source>
        <dbReference type="ARBA" id="ARBA00010555"/>
    </source>
</evidence>
<dbReference type="PANTHER" id="PTHR30337:SF0">
    <property type="entry name" value="NUCLEASE SBCCD SUBUNIT D"/>
    <property type="match status" value="1"/>
</dbReference>
<dbReference type="InterPro" id="IPR004593">
    <property type="entry name" value="SbcD"/>
</dbReference>
<evidence type="ECO:0000256" key="5">
    <source>
        <dbReference type="ARBA" id="ARBA00022801"/>
    </source>
</evidence>
<evidence type="ECO:0000313" key="11">
    <source>
        <dbReference type="Proteomes" id="UP000245080"/>
    </source>
</evidence>
<dbReference type="CDD" id="cd00840">
    <property type="entry name" value="MPP_Mre11_N"/>
    <property type="match status" value="1"/>
</dbReference>
<feature type="domain" description="Nuclease SbcCD subunit D C-terminal" evidence="9">
    <location>
        <begin position="262"/>
        <end position="350"/>
    </location>
</feature>
<dbReference type="NCBIfam" id="TIGR00619">
    <property type="entry name" value="sbcd"/>
    <property type="match status" value="1"/>
</dbReference>